<evidence type="ECO:0000313" key="4">
    <source>
        <dbReference type="Proteomes" id="UP000027195"/>
    </source>
</evidence>
<dbReference type="CDD" id="cd09917">
    <property type="entry name" value="F-box_SF"/>
    <property type="match status" value="1"/>
</dbReference>
<evidence type="ECO:0000259" key="2">
    <source>
        <dbReference type="PROSITE" id="PS50181"/>
    </source>
</evidence>
<proteinExistence type="predicted"/>
<dbReference type="PROSITE" id="PS50181">
    <property type="entry name" value="FBOX"/>
    <property type="match status" value="1"/>
</dbReference>
<dbReference type="Pfam" id="PF00646">
    <property type="entry name" value="F-box"/>
    <property type="match status" value="1"/>
</dbReference>
<dbReference type="HOGENOM" id="CLU_599902_0_0_1"/>
<protein>
    <recommendedName>
        <fullName evidence="2">F-box domain-containing protein</fullName>
    </recommendedName>
</protein>
<organism evidence="3 4">
    <name type="scientific">Botryobasidium botryosum (strain FD-172 SS1)</name>
    <dbReference type="NCBI Taxonomy" id="930990"/>
    <lineage>
        <taxon>Eukaryota</taxon>
        <taxon>Fungi</taxon>
        <taxon>Dikarya</taxon>
        <taxon>Basidiomycota</taxon>
        <taxon>Agaricomycotina</taxon>
        <taxon>Agaricomycetes</taxon>
        <taxon>Cantharellales</taxon>
        <taxon>Botryobasidiaceae</taxon>
        <taxon>Botryobasidium</taxon>
    </lineage>
</organism>
<dbReference type="InterPro" id="IPR001810">
    <property type="entry name" value="F-box_dom"/>
</dbReference>
<dbReference type="Proteomes" id="UP000027195">
    <property type="component" value="Unassembled WGS sequence"/>
</dbReference>
<gene>
    <name evidence="3" type="ORF">BOTBODRAFT_48283</name>
</gene>
<sequence>MAKGRTAKKTVTGEAADAPEAHGASSRLQQPQPAKKRKQTERTNNATSNAGKKRTSGKFAALVTSMPMEILFDIMSHLTPKDLLSFARSTKPFRNILLRRSAIGAPYYRGEGHFIFDFEQLKEKILNTSKEEWLTFSDERKQHLAQIREHAARCEAWSIPASDKRAQARGDLKLSRYNAVKERLSELGWGEELKHCAYRLSQHALIKQPRALTERVWNNIREPLLLWIANAKSTRIIRSREEALMQLYYPLLMKQNVPSMEGWPTAAMNLETDDTEKEIFDKAMSGLAEAIQSWRHSNRDRLLALLPANTESGHGAVSPENRLSLATSVFHVNVTGEKLLHYPAILLHRYFTGKLVRRSFVAEPLEPWHSVHGYHTDYSGDITHDELGAAVVKCLLGECGLDSGTATPADLDNLDARFCCLVSLTRGNGICSLGGIANPACNFKAGQDYRWGLVEL</sequence>
<dbReference type="InterPro" id="IPR036047">
    <property type="entry name" value="F-box-like_dom_sf"/>
</dbReference>
<dbReference type="AlphaFoldDB" id="A0A067LY99"/>
<feature type="region of interest" description="Disordered" evidence="1">
    <location>
        <begin position="1"/>
        <end position="55"/>
    </location>
</feature>
<dbReference type="SUPFAM" id="SSF81383">
    <property type="entry name" value="F-box domain"/>
    <property type="match status" value="1"/>
</dbReference>
<feature type="domain" description="F-box" evidence="2">
    <location>
        <begin position="60"/>
        <end position="111"/>
    </location>
</feature>
<dbReference type="OrthoDB" id="2322499at2759"/>
<accession>A0A067LY99</accession>
<name>A0A067LY99_BOTB1</name>
<evidence type="ECO:0000313" key="3">
    <source>
        <dbReference type="EMBL" id="KDQ08353.1"/>
    </source>
</evidence>
<dbReference type="InParanoid" id="A0A067LY99"/>
<reference evidence="4" key="1">
    <citation type="journal article" date="2014" name="Proc. Natl. Acad. Sci. U.S.A.">
        <title>Extensive sampling of basidiomycete genomes demonstrates inadequacy of the white-rot/brown-rot paradigm for wood decay fungi.</title>
        <authorList>
            <person name="Riley R."/>
            <person name="Salamov A.A."/>
            <person name="Brown D.W."/>
            <person name="Nagy L.G."/>
            <person name="Floudas D."/>
            <person name="Held B.W."/>
            <person name="Levasseur A."/>
            <person name="Lombard V."/>
            <person name="Morin E."/>
            <person name="Otillar R."/>
            <person name="Lindquist E.A."/>
            <person name="Sun H."/>
            <person name="LaButti K.M."/>
            <person name="Schmutz J."/>
            <person name="Jabbour D."/>
            <person name="Luo H."/>
            <person name="Baker S.E."/>
            <person name="Pisabarro A.G."/>
            <person name="Walton J.D."/>
            <person name="Blanchette R.A."/>
            <person name="Henrissat B."/>
            <person name="Martin F."/>
            <person name="Cullen D."/>
            <person name="Hibbett D.S."/>
            <person name="Grigoriev I.V."/>
        </authorList>
    </citation>
    <scope>NUCLEOTIDE SEQUENCE [LARGE SCALE GENOMIC DNA]</scope>
    <source>
        <strain evidence="4">FD-172 SS1</strain>
    </source>
</reference>
<evidence type="ECO:0000256" key="1">
    <source>
        <dbReference type="SAM" id="MobiDB-lite"/>
    </source>
</evidence>
<dbReference type="EMBL" id="KL198092">
    <property type="protein sequence ID" value="KDQ08353.1"/>
    <property type="molecule type" value="Genomic_DNA"/>
</dbReference>
<keyword evidence="4" id="KW-1185">Reference proteome</keyword>